<dbReference type="EMBL" id="FOEG01000003">
    <property type="protein sequence ID" value="SEO85113.1"/>
    <property type="molecule type" value="Genomic_DNA"/>
</dbReference>
<evidence type="ECO:0000313" key="4">
    <source>
        <dbReference type="Proteomes" id="UP000199657"/>
    </source>
</evidence>
<feature type="coiled-coil region" evidence="1">
    <location>
        <begin position="385"/>
        <end position="412"/>
    </location>
</feature>
<feature type="signal peptide" evidence="2">
    <location>
        <begin position="1"/>
        <end position="23"/>
    </location>
</feature>
<dbReference type="STRING" id="406100.SAMN04488052_103372"/>
<organism evidence="3 4">
    <name type="scientific">Aquisalimonas asiatica</name>
    <dbReference type="NCBI Taxonomy" id="406100"/>
    <lineage>
        <taxon>Bacteria</taxon>
        <taxon>Pseudomonadati</taxon>
        <taxon>Pseudomonadota</taxon>
        <taxon>Gammaproteobacteria</taxon>
        <taxon>Chromatiales</taxon>
        <taxon>Ectothiorhodospiraceae</taxon>
        <taxon>Aquisalimonas</taxon>
    </lineage>
</organism>
<dbReference type="AlphaFoldDB" id="A0A1H8T3J8"/>
<dbReference type="InterPro" id="IPR021204">
    <property type="entry name" value="Integr_conj_element_PFL4711"/>
</dbReference>
<dbReference type="NCBIfam" id="TIGR03755">
    <property type="entry name" value="conj_TIGR03755"/>
    <property type="match status" value="1"/>
</dbReference>
<proteinExistence type="predicted"/>
<evidence type="ECO:0000313" key="3">
    <source>
        <dbReference type="EMBL" id="SEO85113.1"/>
    </source>
</evidence>
<gene>
    <name evidence="3" type="ORF">SAMN04488052_103372</name>
</gene>
<keyword evidence="1" id="KW-0175">Coiled coil</keyword>
<reference evidence="3 4" key="1">
    <citation type="submission" date="2016-10" db="EMBL/GenBank/DDBJ databases">
        <authorList>
            <person name="de Groot N.N."/>
        </authorList>
    </citation>
    <scope>NUCLEOTIDE SEQUENCE [LARGE SCALE GENOMIC DNA]</scope>
    <source>
        <strain evidence="3 4">CGMCC 1.6291</strain>
    </source>
</reference>
<dbReference type="Proteomes" id="UP000199657">
    <property type="component" value="Unassembled WGS sequence"/>
</dbReference>
<feature type="chain" id="PRO_5011571229" evidence="2">
    <location>
        <begin position="24"/>
        <end position="455"/>
    </location>
</feature>
<keyword evidence="2" id="KW-0732">Signal</keyword>
<name>A0A1H8T3J8_9GAMM</name>
<accession>A0A1H8T3J8</accession>
<evidence type="ECO:0000256" key="1">
    <source>
        <dbReference type="SAM" id="Coils"/>
    </source>
</evidence>
<keyword evidence="4" id="KW-1185">Reference proteome</keyword>
<sequence>MRREPMLTLIAIAGLGMPAVASAQEGDFTPPLLPSEAGTWYYEIGGATPVMPPPNPQVETLRLGFEAGAGLGYSCGAFDPVQTIQNHMERSADPNELVATVMGGVEAAAAAAPAVILQRANPGLYDFLQNSLIRAEEAFELATKTCQEMEAELADGIDPYQELVTLSKGDDWRVAMGSGGDIIQAQEEIEENPGSNGIEWLGGARAGGEDQEPINTVSDVVRAGYNVTLGRSPNAGTPAAESTPISRTWASPQEAEEWSERVLGDKHIHTCNSAGCETETTPGVGLLPVIQDRNEDTAEQLADLVWGTANLTSDNLQAVSAPGIGVTEEVIQALRELPEQDRAIATGRLAQEVATAQVMEEALMMRRALLTGRNVPEISRSPIGQEHSRDAIEELEREIEVLMLESEARQAVVSNTAGQLVRELEQRKQESFGTPAPDPAPTRRFIQGVPMEFEE</sequence>
<evidence type="ECO:0000256" key="2">
    <source>
        <dbReference type="SAM" id="SignalP"/>
    </source>
</evidence>
<protein>
    <submittedName>
        <fullName evidence="3">Integrating conjugative element protein, PFL_4711 family</fullName>
    </submittedName>
</protein>